<evidence type="ECO:0000313" key="1">
    <source>
        <dbReference type="EMBL" id="KAF5794597.1"/>
    </source>
</evidence>
<proteinExistence type="predicted"/>
<protein>
    <submittedName>
        <fullName evidence="1">Uncharacterized protein</fullName>
    </submittedName>
</protein>
<evidence type="ECO:0000313" key="2">
    <source>
        <dbReference type="Proteomes" id="UP000215914"/>
    </source>
</evidence>
<name>A0A9K3ID68_HELAN</name>
<keyword evidence="2" id="KW-1185">Reference proteome</keyword>
<dbReference type="EMBL" id="MNCJ02000323">
    <property type="protein sequence ID" value="KAF5794597.1"/>
    <property type="molecule type" value="Genomic_DNA"/>
</dbReference>
<sequence>MYRVNRSVFSGDITYRRSSVFSGDITYRRSSIQRVSVRVVMVETAVKGW</sequence>
<comment type="caution">
    <text evidence="1">The sequence shown here is derived from an EMBL/GenBank/DDBJ whole genome shotgun (WGS) entry which is preliminary data.</text>
</comment>
<reference evidence="1" key="1">
    <citation type="journal article" date="2017" name="Nature">
        <title>The sunflower genome provides insights into oil metabolism, flowering and Asterid evolution.</title>
        <authorList>
            <person name="Badouin H."/>
            <person name="Gouzy J."/>
            <person name="Grassa C.J."/>
            <person name="Murat F."/>
            <person name="Staton S.E."/>
            <person name="Cottret L."/>
            <person name="Lelandais-Briere C."/>
            <person name="Owens G.L."/>
            <person name="Carrere S."/>
            <person name="Mayjonade B."/>
            <person name="Legrand L."/>
            <person name="Gill N."/>
            <person name="Kane N.C."/>
            <person name="Bowers J.E."/>
            <person name="Hubner S."/>
            <person name="Bellec A."/>
            <person name="Berard A."/>
            <person name="Berges H."/>
            <person name="Blanchet N."/>
            <person name="Boniface M.C."/>
            <person name="Brunel D."/>
            <person name="Catrice O."/>
            <person name="Chaidir N."/>
            <person name="Claudel C."/>
            <person name="Donnadieu C."/>
            <person name="Faraut T."/>
            <person name="Fievet G."/>
            <person name="Helmstetter N."/>
            <person name="King M."/>
            <person name="Knapp S.J."/>
            <person name="Lai Z."/>
            <person name="Le Paslier M.C."/>
            <person name="Lippi Y."/>
            <person name="Lorenzon L."/>
            <person name="Mandel J.R."/>
            <person name="Marage G."/>
            <person name="Marchand G."/>
            <person name="Marquand E."/>
            <person name="Bret-Mestries E."/>
            <person name="Morien E."/>
            <person name="Nambeesan S."/>
            <person name="Nguyen T."/>
            <person name="Pegot-Espagnet P."/>
            <person name="Pouilly N."/>
            <person name="Raftis F."/>
            <person name="Sallet E."/>
            <person name="Schiex T."/>
            <person name="Thomas J."/>
            <person name="Vandecasteele C."/>
            <person name="Vares D."/>
            <person name="Vear F."/>
            <person name="Vautrin S."/>
            <person name="Crespi M."/>
            <person name="Mangin B."/>
            <person name="Burke J.M."/>
            <person name="Salse J."/>
            <person name="Munos S."/>
            <person name="Vincourt P."/>
            <person name="Rieseberg L.H."/>
            <person name="Langlade N.B."/>
        </authorList>
    </citation>
    <scope>NUCLEOTIDE SEQUENCE</scope>
    <source>
        <tissue evidence="1">Leaves</tissue>
    </source>
</reference>
<dbReference type="AlphaFoldDB" id="A0A9K3ID68"/>
<accession>A0A9K3ID68</accession>
<gene>
    <name evidence="1" type="ORF">HanXRQr2_Chr08g0329851</name>
</gene>
<organism evidence="1 2">
    <name type="scientific">Helianthus annuus</name>
    <name type="common">Common sunflower</name>
    <dbReference type="NCBI Taxonomy" id="4232"/>
    <lineage>
        <taxon>Eukaryota</taxon>
        <taxon>Viridiplantae</taxon>
        <taxon>Streptophyta</taxon>
        <taxon>Embryophyta</taxon>
        <taxon>Tracheophyta</taxon>
        <taxon>Spermatophyta</taxon>
        <taxon>Magnoliopsida</taxon>
        <taxon>eudicotyledons</taxon>
        <taxon>Gunneridae</taxon>
        <taxon>Pentapetalae</taxon>
        <taxon>asterids</taxon>
        <taxon>campanulids</taxon>
        <taxon>Asterales</taxon>
        <taxon>Asteraceae</taxon>
        <taxon>Asteroideae</taxon>
        <taxon>Heliantheae alliance</taxon>
        <taxon>Heliantheae</taxon>
        <taxon>Helianthus</taxon>
    </lineage>
</organism>
<dbReference type="Gramene" id="mRNA:HanXRQr2_Chr08g0329851">
    <property type="protein sequence ID" value="mRNA:HanXRQr2_Chr08g0329851"/>
    <property type="gene ID" value="HanXRQr2_Chr08g0329851"/>
</dbReference>
<reference evidence="1" key="2">
    <citation type="submission" date="2020-06" db="EMBL/GenBank/DDBJ databases">
        <title>Helianthus annuus Genome sequencing and assembly Release 2.</title>
        <authorList>
            <person name="Gouzy J."/>
            <person name="Langlade N."/>
            <person name="Munos S."/>
        </authorList>
    </citation>
    <scope>NUCLEOTIDE SEQUENCE</scope>
    <source>
        <tissue evidence="1">Leaves</tissue>
    </source>
</reference>
<dbReference type="Proteomes" id="UP000215914">
    <property type="component" value="Unassembled WGS sequence"/>
</dbReference>